<organism evidence="2 3">
    <name type="scientific">Sphingobacterium faecale</name>
    <dbReference type="NCBI Taxonomy" id="2803775"/>
    <lineage>
        <taxon>Bacteria</taxon>
        <taxon>Pseudomonadati</taxon>
        <taxon>Bacteroidota</taxon>
        <taxon>Sphingobacteriia</taxon>
        <taxon>Sphingobacteriales</taxon>
        <taxon>Sphingobacteriaceae</taxon>
        <taxon>Sphingobacterium</taxon>
    </lineage>
</organism>
<evidence type="ECO:0000259" key="1">
    <source>
        <dbReference type="Pfam" id="PF16011"/>
    </source>
</evidence>
<dbReference type="InterPro" id="IPR010502">
    <property type="entry name" value="Carb-bd_dom_fam9"/>
</dbReference>
<protein>
    <recommendedName>
        <fullName evidence="1">Carbohydrate-binding domain-containing protein</fullName>
    </recommendedName>
</protein>
<proteinExistence type="predicted"/>
<accession>A0ABS1R143</accession>
<comment type="caution">
    <text evidence="2">The sequence shown here is derived from an EMBL/GenBank/DDBJ whole genome shotgun (WGS) entry which is preliminary data.</text>
</comment>
<evidence type="ECO:0000313" key="2">
    <source>
        <dbReference type="EMBL" id="MBL1408418.1"/>
    </source>
</evidence>
<dbReference type="Proteomes" id="UP000625283">
    <property type="component" value="Unassembled WGS sequence"/>
</dbReference>
<gene>
    <name evidence="2" type="ORF">JKG61_06600</name>
</gene>
<name>A0ABS1R143_9SPHI</name>
<dbReference type="Gene3D" id="2.60.40.1190">
    <property type="match status" value="1"/>
</dbReference>
<keyword evidence="3" id="KW-1185">Reference proteome</keyword>
<dbReference type="Pfam" id="PF16011">
    <property type="entry name" value="CBM9_2"/>
    <property type="match status" value="1"/>
</dbReference>
<dbReference type="SUPFAM" id="SSF49344">
    <property type="entry name" value="CBD9-like"/>
    <property type="match status" value="1"/>
</dbReference>
<dbReference type="EMBL" id="JAERTY010000003">
    <property type="protein sequence ID" value="MBL1408418.1"/>
    <property type="molecule type" value="Genomic_DNA"/>
</dbReference>
<sequence length="208" mass="24441">MNKLTVEKITDLDNDFKALEETFATLSWNVIAECPWQSMYPYCPEVRFQIAHSDKFIYLHYAVTEEFVKGQYIRPNENVWEDSCVEFFVSFDQKQTYYNFEFNVLATGLIGYGPTDKSLRKRLDIESVESVDACTKIVKRKGEKRWEIFLQIPKQIFGNISYSGKTYHANFYKCGDGLPRPHFVSWSAIKNDKPNFHLPEFFGEITFE</sequence>
<dbReference type="CDD" id="cd09620">
    <property type="entry name" value="CBM9_like_3"/>
    <property type="match status" value="1"/>
</dbReference>
<dbReference type="RefSeq" id="WP_202102179.1">
    <property type="nucleotide sequence ID" value="NZ_JAERTY010000003.1"/>
</dbReference>
<feature type="domain" description="Carbohydrate-binding" evidence="1">
    <location>
        <begin position="24"/>
        <end position="207"/>
    </location>
</feature>
<evidence type="ECO:0000313" key="3">
    <source>
        <dbReference type="Proteomes" id="UP000625283"/>
    </source>
</evidence>
<reference evidence="2 3" key="1">
    <citation type="submission" date="2021-01" db="EMBL/GenBank/DDBJ databases">
        <title>C459-1 draft genome sequence.</title>
        <authorList>
            <person name="Zhang X.-F."/>
        </authorList>
    </citation>
    <scope>NUCLEOTIDE SEQUENCE [LARGE SCALE GENOMIC DNA]</scope>
    <source>
        <strain evidence="3">C459-1</strain>
    </source>
</reference>